<gene>
    <name evidence="5" type="ORF">C1645_864608</name>
</gene>
<evidence type="ECO:0000259" key="4">
    <source>
        <dbReference type="Pfam" id="PF25106"/>
    </source>
</evidence>
<dbReference type="AlphaFoldDB" id="A0A397S667"/>
<name>A0A397S667_9GLOM</name>
<keyword evidence="2" id="KW-0964">Secreted</keyword>
<dbReference type="OrthoDB" id="2377576at2759"/>
<dbReference type="PANTHER" id="PTHR47763">
    <property type="entry name" value="ALPHA-PROTEIN KINASE VWKA"/>
    <property type="match status" value="1"/>
</dbReference>
<keyword evidence="3" id="KW-0732">Signal</keyword>
<evidence type="ECO:0000256" key="1">
    <source>
        <dbReference type="ARBA" id="ARBA00004613"/>
    </source>
</evidence>
<dbReference type="InterPro" id="IPR052969">
    <property type="entry name" value="Thr-specific_kinase-like"/>
</dbReference>
<dbReference type="InterPro" id="IPR056861">
    <property type="entry name" value="HMCN1-like_VWA"/>
</dbReference>
<proteinExistence type="predicted"/>
<dbReference type="STRING" id="658196.A0A397S667"/>
<dbReference type="Pfam" id="PF25106">
    <property type="entry name" value="VWA_4"/>
    <property type="match status" value="1"/>
</dbReference>
<evidence type="ECO:0000313" key="5">
    <source>
        <dbReference type="EMBL" id="RIA81488.1"/>
    </source>
</evidence>
<reference evidence="5 6" key="1">
    <citation type="submission" date="2018-06" db="EMBL/GenBank/DDBJ databases">
        <title>Comparative genomics reveals the genomic features of Rhizophagus irregularis, R. cerebriforme, R. diaphanum and Gigaspora rosea, and their symbiotic lifestyle signature.</title>
        <authorList>
            <person name="Morin E."/>
            <person name="San Clemente H."/>
            <person name="Chen E.C.H."/>
            <person name="De La Providencia I."/>
            <person name="Hainaut M."/>
            <person name="Kuo A."/>
            <person name="Kohler A."/>
            <person name="Murat C."/>
            <person name="Tang N."/>
            <person name="Roy S."/>
            <person name="Loubradou J."/>
            <person name="Henrissat B."/>
            <person name="Grigoriev I.V."/>
            <person name="Corradi N."/>
            <person name="Roux C."/>
            <person name="Martin F.M."/>
        </authorList>
    </citation>
    <scope>NUCLEOTIDE SEQUENCE [LARGE SCALE GENOMIC DNA]</scope>
    <source>
        <strain evidence="5 6">DAOM 227022</strain>
    </source>
</reference>
<keyword evidence="6" id="KW-1185">Reference proteome</keyword>
<dbReference type="PANTHER" id="PTHR47763:SF4">
    <property type="entry name" value="ALPHA-PROTEIN KINASE VWKA"/>
    <property type="match status" value="1"/>
</dbReference>
<evidence type="ECO:0000256" key="2">
    <source>
        <dbReference type="ARBA" id="ARBA00022525"/>
    </source>
</evidence>
<feature type="domain" description="Hemicentin-1-like von Willebrand factor A" evidence="4">
    <location>
        <begin position="105"/>
        <end position="200"/>
    </location>
</feature>
<evidence type="ECO:0000313" key="6">
    <source>
        <dbReference type="Proteomes" id="UP000265703"/>
    </source>
</evidence>
<dbReference type="SUPFAM" id="SSF53300">
    <property type="entry name" value="vWA-like"/>
    <property type="match status" value="1"/>
</dbReference>
<dbReference type="InterPro" id="IPR036465">
    <property type="entry name" value="vWFA_dom_sf"/>
</dbReference>
<dbReference type="EMBL" id="QKYT01000788">
    <property type="protein sequence ID" value="RIA81488.1"/>
    <property type="molecule type" value="Genomic_DNA"/>
</dbReference>
<organism evidence="5 6">
    <name type="scientific">Glomus cerebriforme</name>
    <dbReference type="NCBI Taxonomy" id="658196"/>
    <lineage>
        <taxon>Eukaryota</taxon>
        <taxon>Fungi</taxon>
        <taxon>Fungi incertae sedis</taxon>
        <taxon>Mucoromycota</taxon>
        <taxon>Glomeromycotina</taxon>
        <taxon>Glomeromycetes</taxon>
        <taxon>Glomerales</taxon>
        <taxon>Glomeraceae</taxon>
        <taxon>Glomus</taxon>
    </lineage>
</organism>
<feature type="non-terminal residue" evidence="5">
    <location>
        <position position="218"/>
    </location>
</feature>
<comment type="subcellular location">
    <subcellularLocation>
        <location evidence="1">Secreted</location>
    </subcellularLocation>
</comment>
<protein>
    <recommendedName>
        <fullName evidence="4">Hemicentin-1-like von Willebrand factor A domain-containing protein</fullName>
    </recommendedName>
</protein>
<evidence type="ECO:0000256" key="3">
    <source>
        <dbReference type="ARBA" id="ARBA00022729"/>
    </source>
</evidence>
<dbReference type="Gene3D" id="3.40.50.410">
    <property type="entry name" value="von Willebrand factor, type A domain"/>
    <property type="match status" value="1"/>
</dbReference>
<accession>A0A397S667</accession>
<sequence length="218" mass="24510">MSKWLCMKINANTQTSEYENSQSSSDSTIPSSFISDLDKLNLTKKRLKRYADEVNIGSNTSFSDAATLNETENDDTMLRTKAKFLREKAVSQALNNIKRSMDVDLCFVLDCTGSMSSHIAAAKDCILQVSNKCKSINPNIKLRIGFCGYRDHYNDSNRLQLFDFTDKYEKFTKFLQGVSAISNDDDPEDVLGGLNAAITQLSWRNGTRVLFHIGDYPP</sequence>
<dbReference type="Proteomes" id="UP000265703">
    <property type="component" value="Unassembled WGS sequence"/>
</dbReference>
<comment type="caution">
    <text evidence="5">The sequence shown here is derived from an EMBL/GenBank/DDBJ whole genome shotgun (WGS) entry which is preliminary data.</text>
</comment>